<dbReference type="InterPro" id="IPR053182">
    <property type="entry name" value="YobU-like_regulator"/>
</dbReference>
<gene>
    <name evidence="2" type="ORF">BCR25_02445</name>
</gene>
<dbReference type="InterPro" id="IPR011256">
    <property type="entry name" value="Reg_factor_effector_dom_sf"/>
</dbReference>
<accession>A0A1E5H760</accession>
<dbReference type="EMBL" id="MIJY01000001">
    <property type="protein sequence ID" value="OEG20696.1"/>
    <property type="molecule type" value="Genomic_DNA"/>
</dbReference>
<dbReference type="Proteomes" id="UP000095094">
    <property type="component" value="Unassembled WGS sequence"/>
</dbReference>
<proteinExistence type="predicted"/>
<dbReference type="InterPro" id="IPR029441">
    <property type="entry name" value="Cass2"/>
</dbReference>
<evidence type="ECO:0000259" key="1">
    <source>
        <dbReference type="Pfam" id="PF14526"/>
    </source>
</evidence>
<dbReference type="RefSeq" id="WP_069662004.1">
    <property type="nucleotide sequence ID" value="NZ_JBHUJJ010000001.1"/>
</dbReference>
<dbReference type="Gene3D" id="3.20.80.10">
    <property type="entry name" value="Regulatory factor, effector binding domain"/>
    <property type="match status" value="1"/>
</dbReference>
<dbReference type="PANTHER" id="PTHR36444">
    <property type="entry name" value="TRANSCRIPTIONAL REGULATOR PROTEIN YOBU-RELATED"/>
    <property type="match status" value="1"/>
</dbReference>
<dbReference type="OrthoDB" id="3173400at2"/>
<dbReference type="Pfam" id="PF14526">
    <property type="entry name" value="Cass2"/>
    <property type="match status" value="1"/>
</dbReference>
<feature type="domain" description="Integron-associated effector binding protein" evidence="1">
    <location>
        <begin position="12"/>
        <end position="121"/>
    </location>
</feature>
<dbReference type="PANTHER" id="PTHR36444:SF2">
    <property type="entry name" value="TRANSCRIPTIONAL REGULATOR PROTEIN YOBU-RELATED"/>
    <property type="match status" value="1"/>
</dbReference>
<sequence>MTTQLTEKTIKGKRIRTNNQRIEEIIALWSEVPAMNIAGDLYAVYSNYETNFKGDYDLLIGSEQADLQDEVKILAGEYVAIPVAEGTPEGVGKAWQKIWQDEALEKRRTYRTDIEHYQKDGTVTIFLSI</sequence>
<protein>
    <recommendedName>
        <fullName evidence="1">Integron-associated effector binding protein domain-containing protein</fullName>
    </recommendedName>
</protein>
<organism evidence="2 3">
    <name type="scientific">Enterococcus termitis</name>
    <dbReference type="NCBI Taxonomy" id="332950"/>
    <lineage>
        <taxon>Bacteria</taxon>
        <taxon>Bacillati</taxon>
        <taxon>Bacillota</taxon>
        <taxon>Bacilli</taxon>
        <taxon>Lactobacillales</taxon>
        <taxon>Enterococcaceae</taxon>
        <taxon>Enterococcus</taxon>
    </lineage>
</organism>
<reference evidence="3" key="1">
    <citation type="submission" date="2016-09" db="EMBL/GenBank/DDBJ databases">
        <authorList>
            <person name="Gulvik C.A."/>
        </authorList>
    </citation>
    <scope>NUCLEOTIDE SEQUENCE [LARGE SCALE GENOMIC DNA]</scope>
    <source>
        <strain evidence="3">LMG 8895</strain>
    </source>
</reference>
<evidence type="ECO:0000313" key="3">
    <source>
        <dbReference type="Proteomes" id="UP000095094"/>
    </source>
</evidence>
<name>A0A1E5H760_9ENTE</name>
<keyword evidence="3" id="KW-1185">Reference proteome</keyword>
<dbReference type="SUPFAM" id="SSF55136">
    <property type="entry name" value="Probable bacterial effector-binding domain"/>
    <property type="match status" value="1"/>
</dbReference>
<comment type="caution">
    <text evidence="2">The sequence shown here is derived from an EMBL/GenBank/DDBJ whole genome shotgun (WGS) entry which is preliminary data.</text>
</comment>
<dbReference type="AlphaFoldDB" id="A0A1E5H760"/>
<evidence type="ECO:0000313" key="2">
    <source>
        <dbReference type="EMBL" id="OEG20696.1"/>
    </source>
</evidence>